<name>A0AAD7SX99_9TELE</name>
<organism evidence="1 2">
    <name type="scientific">Aldrovandia affinis</name>
    <dbReference type="NCBI Taxonomy" id="143900"/>
    <lineage>
        <taxon>Eukaryota</taxon>
        <taxon>Metazoa</taxon>
        <taxon>Chordata</taxon>
        <taxon>Craniata</taxon>
        <taxon>Vertebrata</taxon>
        <taxon>Euteleostomi</taxon>
        <taxon>Actinopterygii</taxon>
        <taxon>Neopterygii</taxon>
        <taxon>Teleostei</taxon>
        <taxon>Notacanthiformes</taxon>
        <taxon>Halosauridae</taxon>
        <taxon>Aldrovandia</taxon>
    </lineage>
</organism>
<protein>
    <submittedName>
        <fullName evidence="1">Uncharacterized protein</fullName>
    </submittedName>
</protein>
<dbReference type="EMBL" id="JAINUG010000029">
    <property type="protein sequence ID" value="KAJ8409822.1"/>
    <property type="molecule type" value="Genomic_DNA"/>
</dbReference>
<evidence type="ECO:0000313" key="1">
    <source>
        <dbReference type="EMBL" id="KAJ8409822.1"/>
    </source>
</evidence>
<dbReference type="AlphaFoldDB" id="A0AAD7SX99"/>
<evidence type="ECO:0000313" key="2">
    <source>
        <dbReference type="Proteomes" id="UP001221898"/>
    </source>
</evidence>
<accession>A0AAD7SX99</accession>
<sequence length="107" mass="11712">MWFCGAPGQVPVVMCTMQAPVGTEQPLELPLVDRPAEEEQQLQDLLQRSSGVFAAHEEDFGCTDVVLHYITTGTAPPSHERYCPVPPSLYPDLRSLLKRCSIAGSSL</sequence>
<comment type="caution">
    <text evidence="1">The sequence shown here is derived from an EMBL/GenBank/DDBJ whole genome shotgun (WGS) entry which is preliminary data.</text>
</comment>
<dbReference type="Proteomes" id="UP001221898">
    <property type="component" value="Unassembled WGS sequence"/>
</dbReference>
<reference evidence="1" key="1">
    <citation type="journal article" date="2023" name="Science">
        <title>Genome structures resolve the early diversification of teleost fishes.</title>
        <authorList>
            <person name="Parey E."/>
            <person name="Louis A."/>
            <person name="Montfort J."/>
            <person name="Bouchez O."/>
            <person name="Roques C."/>
            <person name="Iampietro C."/>
            <person name="Lluch J."/>
            <person name="Castinel A."/>
            <person name="Donnadieu C."/>
            <person name="Desvignes T."/>
            <person name="Floi Bucao C."/>
            <person name="Jouanno E."/>
            <person name="Wen M."/>
            <person name="Mejri S."/>
            <person name="Dirks R."/>
            <person name="Jansen H."/>
            <person name="Henkel C."/>
            <person name="Chen W.J."/>
            <person name="Zahm M."/>
            <person name="Cabau C."/>
            <person name="Klopp C."/>
            <person name="Thompson A.W."/>
            <person name="Robinson-Rechavi M."/>
            <person name="Braasch I."/>
            <person name="Lecointre G."/>
            <person name="Bobe J."/>
            <person name="Postlethwait J.H."/>
            <person name="Berthelot C."/>
            <person name="Roest Crollius H."/>
            <person name="Guiguen Y."/>
        </authorList>
    </citation>
    <scope>NUCLEOTIDE SEQUENCE</scope>
    <source>
        <strain evidence="1">NC1722</strain>
    </source>
</reference>
<proteinExistence type="predicted"/>
<keyword evidence="2" id="KW-1185">Reference proteome</keyword>
<gene>
    <name evidence="1" type="ORF">AAFF_G00218810</name>
</gene>